<protein>
    <recommendedName>
        <fullName evidence="3">DUF4238 domain-containing protein</fullName>
    </recommendedName>
</protein>
<dbReference type="Proteomes" id="UP001303473">
    <property type="component" value="Unassembled WGS sequence"/>
</dbReference>
<dbReference type="Pfam" id="PF14022">
    <property type="entry name" value="DUF4238"/>
    <property type="match status" value="1"/>
</dbReference>
<proteinExistence type="predicted"/>
<accession>A0AAN6MWA8</accession>
<evidence type="ECO:0000313" key="1">
    <source>
        <dbReference type="EMBL" id="KAK3934672.1"/>
    </source>
</evidence>
<evidence type="ECO:0000313" key="2">
    <source>
        <dbReference type="Proteomes" id="UP001303473"/>
    </source>
</evidence>
<reference evidence="2" key="1">
    <citation type="journal article" date="2023" name="Mol. Phylogenet. Evol.">
        <title>Genome-scale phylogeny and comparative genomics of the fungal order Sordariales.</title>
        <authorList>
            <person name="Hensen N."/>
            <person name="Bonometti L."/>
            <person name="Westerberg I."/>
            <person name="Brannstrom I.O."/>
            <person name="Guillou S."/>
            <person name="Cros-Aarteil S."/>
            <person name="Calhoun S."/>
            <person name="Haridas S."/>
            <person name="Kuo A."/>
            <person name="Mondo S."/>
            <person name="Pangilinan J."/>
            <person name="Riley R."/>
            <person name="LaButti K."/>
            <person name="Andreopoulos B."/>
            <person name="Lipzen A."/>
            <person name="Chen C."/>
            <person name="Yan M."/>
            <person name="Daum C."/>
            <person name="Ng V."/>
            <person name="Clum A."/>
            <person name="Steindorff A."/>
            <person name="Ohm R.A."/>
            <person name="Martin F."/>
            <person name="Silar P."/>
            <person name="Natvig D.O."/>
            <person name="Lalanne C."/>
            <person name="Gautier V."/>
            <person name="Ament-Velasquez S.L."/>
            <person name="Kruys A."/>
            <person name="Hutchinson M.I."/>
            <person name="Powell A.J."/>
            <person name="Barry K."/>
            <person name="Miller A.N."/>
            <person name="Grigoriev I.V."/>
            <person name="Debuchy R."/>
            <person name="Gladieux P."/>
            <person name="Hiltunen Thoren M."/>
            <person name="Johannesson H."/>
        </authorList>
    </citation>
    <scope>NUCLEOTIDE SEQUENCE [LARGE SCALE GENOMIC DNA]</scope>
    <source>
        <strain evidence="2">CBS 340.73</strain>
    </source>
</reference>
<name>A0AAN6MWA8_9PEZI</name>
<dbReference type="EMBL" id="MU853968">
    <property type="protein sequence ID" value="KAK3934672.1"/>
    <property type="molecule type" value="Genomic_DNA"/>
</dbReference>
<sequence>MTSKPSSLPTSQYQHFIPQFLLRNFAHPYKPPKKKDGNRRREEGLFRNEPAVHNIDLCETSPEVIETPVKQILGGYDYYQDKSKPIPEQRHIEKLLSRLESQASAIFAKIKKHFAKGDTEVWLTRDERNLIRKFLFILKYRGSTLHARFYHDNNDDYEYVDRKLLFKYMREKGFERPSDVWFHNIKTFAELDMDPQMKWMQRVTEEAYHDDAQWFISHTQKMYLAICAIQNQDDEFILTDNTYNVFEGPCHAIADPKTGKLADYHAKSFHEFAPISPKLMIVLRSHVFSVPEEDADPAVKACRKFWRSVDVDLRFGPETTSYLANLPVSKARNSYSVVVDGRLRPVPGSDGRRRADDKFYFRYFNLDAEHVNMINAVLFDTTLGSERIIFGSTRSFLRTLEWYLTAPCDVIKVVCPLVDDHRLTVVGKLAGVAAMLGS</sequence>
<dbReference type="InterPro" id="IPR025332">
    <property type="entry name" value="DUF4238"/>
</dbReference>
<evidence type="ECO:0008006" key="3">
    <source>
        <dbReference type="Google" id="ProtNLM"/>
    </source>
</evidence>
<keyword evidence="2" id="KW-1185">Reference proteome</keyword>
<dbReference type="AlphaFoldDB" id="A0AAN6MWA8"/>
<gene>
    <name evidence="1" type="ORF">QBC46DRAFT_71322</name>
</gene>
<organism evidence="1 2">
    <name type="scientific">Diplogelasinospora grovesii</name>
    <dbReference type="NCBI Taxonomy" id="303347"/>
    <lineage>
        <taxon>Eukaryota</taxon>
        <taxon>Fungi</taxon>
        <taxon>Dikarya</taxon>
        <taxon>Ascomycota</taxon>
        <taxon>Pezizomycotina</taxon>
        <taxon>Sordariomycetes</taxon>
        <taxon>Sordariomycetidae</taxon>
        <taxon>Sordariales</taxon>
        <taxon>Diplogelasinosporaceae</taxon>
        <taxon>Diplogelasinospora</taxon>
    </lineage>
</organism>
<comment type="caution">
    <text evidence="1">The sequence shown here is derived from an EMBL/GenBank/DDBJ whole genome shotgun (WGS) entry which is preliminary data.</text>
</comment>